<sequence length="43" mass="4969">MEKNFTRQLKNDDSASGNSLCEWKCERSLCHVYFCSVIIVLSL</sequence>
<evidence type="ECO:0000313" key="1">
    <source>
        <dbReference type="EMBL" id="JAH05213.1"/>
    </source>
</evidence>
<proteinExistence type="predicted"/>
<protein>
    <submittedName>
        <fullName evidence="1">Uncharacterized protein</fullName>
    </submittedName>
</protein>
<reference evidence="1" key="2">
    <citation type="journal article" date="2015" name="Fish Shellfish Immunol.">
        <title>Early steps in the European eel (Anguilla anguilla)-Vibrio vulnificus interaction in the gills: Role of the RtxA13 toxin.</title>
        <authorList>
            <person name="Callol A."/>
            <person name="Pajuelo D."/>
            <person name="Ebbesson L."/>
            <person name="Teles M."/>
            <person name="MacKenzie S."/>
            <person name="Amaro C."/>
        </authorList>
    </citation>
    <scope>NUCLEOTIDE SEQUENCE</scope>
</reference>
<dbReference type="EMBL" id="GBXM01103364">
    <property type="protein sequence ID" value="JAH05213.1"/>
    <property type="molecule type" value="Transcribed_RNA"/>
</dbReference>
<organism evidence="1">
    <name type="scientific">Anguilla anguilla</name>
    <name type="common">European freshwater eel</name>
    <name type="synonym">Muraena anguilla</name>
    <dbReference type="NCBI Taxonomy" id="7936"/>
    <lineage>
        <taxon>Eukaryota</taxon>
        <taxon>Metazoa</taxon>
        <taxon>Chordata</taxon>
        <taxon>Craniata</taxon>
        <taxon>Vertebrata</taxon>
        <taxon>Euteleostomi</taxon>
        <taxon>Actinopterygii</taxon>
        <taxon>Neopterygii</taxon>
        <taxon>Teleostei</taxon>
        <taxon>Anguilliformes</taxon>
        <taxon>Anguillidae</taxon>
        <taxon>Anguilla</taxon>
    </lineage>
</organism>
<name>A0A0E9PMY7_ANGAN</name>
<dbReference type="AlphaFoldDB" id="A0A0E9PMY7"/>
<accession>A0A0E9PMY7</accession>
<reference evidence="1" key="1">
    <citation type="submission" date="2014-11" db="EMBL/GenBank/DDBJ databases">
        <authorList>
            <person name="Amaro Gonzalez C."/>
        </authorList>
    </citation>
    <scope>NUCLEOTIDE SEQUENCE</scope>
</reference>